<dbReference type="GO" id="GO:0009313">
    <property type="term" value="P:oligosaccharide catabolic process"/>
    <property type="evidence" value="ECO:0007669"/>
    <property type="project" value="TreeGrafter"/>
</dbReference>
<dbReference type="Pfam" id="PF09261">
    <property type="entry name" value="Alpha-mann_mid"/>
    <property type="match status" value="1"/>
</dbReference>
<dbReference type="Gene3D" id="2.70.98.30">
    <property type="entry name" value="Golgi alpha-mannosidase II, domain 4"/>
    <property type="match status" value="1"/>
</dbReference>
<evidence type="ECO:0000313" key="7">
    <source>
        <dbReference type="Proteomes" id="UP000315648"/>
    </source>
</evidence>
<keyword evidence="7" id="KW-1185">Reference proteome</keyword>
<dbReference type="GO" id="GO:0030246">
    <property type="term" value="F:carbohydrate binding"/>
    <property type="evidence" value="ECO:0007669"/>
    <property type="project" value="InterPro"/>
</dbReference>
<comment type="caution">
    <text evidence="6">The sequence shown here is derived from an EMBL/GenBank/DDBJ whole genome shotgun (WGS) entry which is preliminary data.</text>
</comment>
<dbReference type="Pfam" id="PF17677">
    <property type="entry name" value="Glyco_hydro38C2"/>
    <property type="match status" value="1"/>
</dbReference>
<dbReference type="GO" id="GO:0046872">
    <property type="term" value="F:metal ion binding"/>
    <property type="evidence" value="ECO:0007669"/>
    <property type="project" value="UniProtKB-KW"/>
</dbReference>
<organism evidence="6 7">
    <name type="scientific">Rariglobus hedericola</name>
    <dbReference type="NCBI Taxonomy" id="2597822"/>
    <lineage>
        <taxon>Bacteria</taxon>
        <taxon>Pseudomonadati</taxon>
        <taxon>Verrucomicrobiota</taxon>
        <taxon>Opitutia</taxon>
        <taxon>Opitutales</taxon>
        <taxon>Opitutaceae</taxon>
        <taxon>Rariglobus</taxon>
    </lineage>
</organism>
<dbReference type="InterPro" id="IPR000602">
    <property type="entry name" value="Glyco_hydro_38_N"/>
</dbReference>
<sequence>MEVFNRLNDEHFVVVPWQMIEWGLYFTMPLSPAAGPDAQSVIDALVERVREAQFIAVAPLAITRWLTAEPVPFAERERGERAEVAMGKPWAGQLFDCAWMRFTAQLPAGSRAGSVDELVACIDVNGELCVVDRAGVPVRGLTNIKSTFDPVLGGPGKTLYRVPPEAIDASGRVELWADAGLNDLFGFVKDEGRVVLAELVRVREDVRQLYYDVETLRDFWVALPAGDERREPLGVELAAVADGWECVDDASVAAARTRLAEWFKNEDKPAMQVHAIGHAHLDLAWLWPIRETKRKGARTFASALYNFEKYPEYRFGCSQPQLFAWMKEREPELYSKIKDAVRAGRIEPQGTFWIEPDCSMPSGEAFVRQVLHGAKFFKDEFGVVPDYCWQPDVFGYHGQLPQILRKSGHRFFMTQKLSWNAVNRFGHQSFHWEGIDGTRLLTHMLPEETYNGPAAARSLLKIANEYVERDVSKHALMVYGIGDGGGGPDAEHLERLRRAPKLPGLPAVRQGTVTEFFEAWSRDADKFATWKGELYLERHQGTLTTQALVKRNNRKAEIGLRELEWAAYLATTRTGAVYPAEALDRLWKEVLLYQFHDILPGSSIKRVYDECNVRYVVILAELEALTAERYASLVDAGVHGEMTVFNSLSWARREWVRHEGAWCWADVTGLGAARLAVAKHAVPIAAERLLENEYLRVIFAQDGRIESMWDKRARREVLATGGAGNDFVIIADTGDAWDFENDLSKKDVCGYLRRAVESPVLRERVARVDGPSAEIAMTWTYGASTIRQTVRLLAGAKQVEFATEADWQEKAMMLRVRFPVAVTADEARYEIPFGHIRRTTRDETSVEKAQIEVAALQWVDLSQADYGVALYNDCKHGFRVKGNVIDMALLRSVPHPGAALIGKGDADDGESAGGDGKVYGDLGRHVFRYALRPHAGDADAAVLTAEARAFNTPLRVVAGGCALAGEKFAAAAIEVAAVKPAEDGRGWIWRLVNVTERVVETTFADAQAVECDLMENATGLAGGTLRFTPFEIKTLRGF</sequence>
<dbReference type="PANTHER" id="PTHR46017:SF1">
    <property type="entry name" value="ALPHA-MANNOSIDASE 2C1"/>
    <property type="match status" value="1"/>
</dbReference>
<evidence type="ECO:0000256" key="3">
    <source>
        <dbReference type="ARBA" id="ARBA00022801"/>
    </source>
</evidence>
<dbReference type="AlphaFoldDB" id="A0A556QSA8"/>
<dbReference type="CDD" id="cd10789">
    <property type="entry name" value="GH38N_AMII_ER_cytosolic"/>
    <property type="match status" value="1"/>
</dbReference>
<dbReference type="FunFam" id="1.20.1270.50:FF:000004">
    <property type="entry name" value="alpha-mannosidase 2C1 isoform X1"/>
    <property type="match status" value="1"/>
</dbReference>
<dbReference type="Pfam" id="PF07748">
    <property type="entry name" value="Glyco_hydro_38C"/>
    <property type="match status" value="1"/>
</dbReference>
<keyword evidence="2" id="KW-0479">Metal-binding</keyword>
<dbReference type="SUPFAM" id="SSF74650">
    <property type="entry name" value="Galactose mutarotase-like"/>
    <property type="match status" value="1"/>
</dbReference>
<dbReference type="GO" id="GO:0006013">
    <property type="term" value="P:mannose metabolic process"/>
    <property type="evidence" value="ECO:0007669"/>
    <property type="project" value="InterPro"/>
</dbReference>
<evidence type="ECO:0000256" key="1">
    <source>
        <dbReference type="ARBA" id="ARBA00009792"/>
    </source>
</evidence>
<dbReference type="SUPFAM" id="SSF88688">
    <property type="entry name" value="Families 57/38 glycoside transferase middle domain"/>
    <property type="match status" value="1"/>
</dbReference>
<evidence type="ECO:0000259" key="5">
    <source>
        <dbReference type="SMART" id="SM00872"/>
    </source>
</evidence>
<reference evidence="6 7" key="1">
    <citation type="submission" date="2019-07" db="EMBL/GenBank/DDBJ databases">
        <title>Description of 53C-WASEF.</title>
        <authorList>
            <person name="Pitt A."/>
            <person name="Hahn M.W."/>
        </authorList>
    </citation>
    <scope>NUCLEOTIDE SEQUENCE [LARGE SCALE GENOMIC DNA]</scope>
    <source>
        <strain evidence="6 7">53C-WASEF</strain>
    </source>
</reference>
<dbReference type="InterPro" id="IPR041147">
    <property type="entry name" value="GH38_C"/>
</dbReference>
<name>A0A556QSA8_9BACT</name>
<dbReference type="Pfam" id="PF01074">
    <property type="entry name" value="Glyco_hydro_38N"/>
    <property type="match status" value="1"/>
</dbReference>
<dbReference type="EMBL" id="VMBG01000001">
    <property type="protein sequence ID" value="TSJ79512.1"/>
    <property type="molecule type" value="Genomic_DNA"/>
</dbReference>
<dbReference type="InterPro" id="IPR037094">
    <property type="entry name" value="Glyco_hydro_38_cen_sf"/>
</dbReference>
<keyword evidence="4" id="KW-0326">Glycosidase</keyword>
<dbReference type="InterPro" id="IPR027291">
    <property type="entry name" value="Glyco_hydro_38_N_sf"/>
</dbReference>
<dbReference type="SMART" id="SM00872">
    <property type="entry name" value="Alpha-mann_mid"/>
    <property type="match status" value="1"/>
</dbReference>
<dbReference type="PANTHER" id="PTHR46017">
    <property type="entry name" value="ALPHA-MANNOSIDASE 2C1"/>
    <property type="match status" value="1"/>
</dbReference>
<protein>
    <submittedName>
        <fullName evidence="6">Alpha-mannosidase</fullName>
    </submittedName>
</protein>
<proteinExistence type="inferred from homology"/>
<evidence type="ECO:0000313" key="6">
    <source>
        <dbReference type="EMBL" id="TSJ79512.1"/>
    </source>
</evidence>
<feature type="domain" description="Glycoside hydrolase family 38 central" evidence="5">
    <location>
        <begin position="537"/>
        <end position="615"/>
    </location>
</feature>
<dbReference type="SUPFAM" id="SSF88713">
    <property type="entry name" value="Glycoside hydrolase/deacetylase"/>
    <property type="match status" value="1"/>
</dbReference>
<evidence type="ECO:0000256" key="2">
    <source>
        <dbReference type="ARBA" id="ARBA00022723"/>
    </source>
</evidence>
<dbReference type="InterPro" id="IPR011330">
    <property type="entry name" value="Glyco_hydro/deAcase_b/a-brl"/>
</dbReference>
<dbReference type="GO" id="GO:0004559">
    <property type="term" value="F:alpha-mannosidase activity"/>
    <property type="evidence" value="ECO:0007669"/>
    <property type="project" value="InterPro"/>
</dbReference>
<dbReference type="InterPro" id="IPR011682">
    <property type="entry name" value="Glyco_hydro_38_C"/>
</dbReference>
<dbReference type="Pfam" id="PF22907">
    <property type="entry name" value="Ams1-like_1st"/>
    <property type="match status" value="1"/>
</dbReference>
<dbReference type="OrthoDB" id="9772207at2"/>
<dbReference type="InterPro" id="IPR011013">
    <property type="entry name" value="Gal_mutarotase_sf_dom"/>
</dbReference>
<dbReference type="Proteomes" id="UP000315648">
    <property type="component" value="Unassembled WGS sequence"/>
</dbReference>
<gene>
    <name evidence="6" type="ORF">FPL22_09555</name>
</gene>
<dbReference type="InterPro" id="IPR054723">
    <property type="entry name" value="Ams1-like_N"/>
</dbReference>
<dbReference type="Gene3D" id="3.20.110.10">
    <property type="entry name" value="Glycoside hydrolase 38, N terminal domain"/>
    <property type="match status" value="1"/>
</dbReference>
<dbReference type="InterPro" id="IPR015341">
    <property type="entry name" value="Glyco_hydro_38_cen"/>
</dbReference>
<accession>A0A556QSA8</accession>
<keyword evidence="3" id="KW-0378">Hydrolase</keyword>
<dbReference type="Gene3D" id="1.20.1270.50">
    <property type="entry name" value="Glycoside hydrolase family 38, central domain"/>
    <property type="match status" value="1"/>
</dbReference>
<evidence type="ECO:0000256" key="4">
    <source>
        <dbReference type="ARBA" id="ARBA00023295"/>
    </source>
</evidence>
<dbReference type="FunFam" id="3.20.110.10:FF:000002">
    <property type="entry name" value="alpha-mannosidase 2C1 isoform X1"/>
    <property type="match status" value="1"/>
</dbReference>
<comment type="similarity">
    <text evidence="1">Belongs to the glycosyl hydrolase 38 family.</text>
</comment>
<dbReference type="InterPro" id="IPR028995">
    <property type="entry name" value="Glyco_hydro_57/38_cen_sf"/>
</dbReference>